<keyword evidence="1" id="KW-0472">Membrane</keyword>
<protein>
    <recommendedName>
        <fullName evidence="2">YcxB-like C-terminal domain-containing protein</fullName>
    </recommendedName>
</protein>
<proteinExistence type="predicted"/>
<dbReference type="Pfam" id="PF14317">
    <property type="entry name" value="YcxB"/>
    <property type="match status" value="1"/>
</dbReference>
<accession>A0A449BDW6</accession>
<name>A0A449BDW6_HAPAX</name>
<gene>
    <name evidence="3" type="ORF">NCTC10138_00994</name>
</gene>
<dbReference type="RefSeq" id="WP_026390957.1">
    <property type="nucleotide sequence ID" value="NZ_LR215048.1"/>
</dbReference>
<feature type="domain" description="YcxB-like C-terminal" evidence="2">
    <location>
        <begin position="103"/>
        <end position="157"/>
    </location>
</feature>
<evidence type="ECO:0000259" key="2">
    <source>
        <dbReference type="Pfam" id="PF14317"/>
    </source>
</evidence>
<sequence length="168" mass="19894">MINKTRITKDFFKSFNKRNINKIKVYVIIMFVAMTILSISLYSDNKLLAIIIFSVAIIISIFFMFFYEKILLNQIVKNNDLIKNNAFYEYEFLKDNFTIKLVENNTNIGSITIDYEEVYKISESNNYLYIFVSKAVFYALNMDEMVNGQSSDLKKLLNKKVKKYKIRN</sequence>
<dbReference type="AlphaFoldDB" id="A0A449BDW6"/>
<dbReference type="EMBL" id="LR215048">
    <property type="protein sequence ID" value="VEU80617.1"/>
    <property type="molecule type" value="Genomic_DNA"/>
</dbReference>
<reference evidence="3 4" key="1">
    <citation type="submission" date="2019-01" db="EMBL/GenBank/DDBJ databases">
        <authorList>
            <consortium name="Pathogen Informatics"/>
        </authorList>
    </citation>
    <scope>NUCLEOTIDE SEQUENCE [LARGE SCALE GENOMIC DNA]</scope>
    <source>
        <strain evidence="3 4">NCTC10138</strain>
    </source>
</reference>
<feature type="transmembrane region" description="Helical" evidence="1">
    <location>
        <begin position="23"/>
        <end position="42"/>
    </location>
</feature>
<dbReference type="InterPro" id="IPR025588">
    <property type="entry name" value="YcxB-like_C"/>
</dbReference>
<evidence type="ECO:0000256" key="1">
    <source>
        <dbReference type="SAM" id="Phobius"/>
    </source>
</evidence>
<evidence type="ECO:0000313" key="3">
    <source>
        <dbReference type="EMBL" id="VEU80617.1"/>
    </source>
</evidence>
<dbReference type="Proteomes" id="UP000289841">
    <property type="component" value="Chromosome"/>
</dbReference>
<dbReference type="KEGG" id="aaxa:NCTC10138_00994"/>
<keyword evidence="1" id="KW-0812">Transmembrane</keyword>
<evidence type="ECO:0000313" key="4">
    <source>
        <dbReference type="Proteomes" id="UP000289841"/>
    </source>
</evidence>
<organism evidence="3 4">
    <name type="scientific">Haploplasma axanthum</name>
    <name type="common">Acholeplasma axanthum</name>
    <dbReference type="NCBI Taxonomy" id="29552"/>
    <lineage>
        <taxon>Bacteria</taxon>
        <taxon>Bacillati</taxon>
        <taxon>Mycoplasmatota</taxon>
        <taxon>Mollicutes</taxon>
        <taxon>Acholeplasmatales</taxon>
        <taxon>Acholeplasmataceae</taxon>
        <taxon>Haploplasma</taxon>
    </lineage>
</organism>
<dbReference type="STRING" id="1278311.GCA_000428705_01536"/>
<feature type="transmembrane region" description="Helical" evidence="1">
    <location>
        <begin position="48"/>
        <end position="67"/>
    </location>
</feature>
<keyword evidence="4" id="KW-1185">Reference proteome</keyword>
<keyword evidence="1" id="KW-1133">Transmembrane helix</keyword>